<dbReference type="SUPFAM" id="SSF47923">
    <property type="entry name" value="Ypt/Rab-GAP domain of gyp1p"/>
    <property type="match status" value="2"/>
</dbReference>
<keyword evidence="1" id="KW-0343">GTPase activation</keyword>
<dbReference type="InterPro" id="IPR035969">
    <property type="entry name" value="Rab-GAP_TBC_sf"/>
</dbReference>
<dbReference type="GO" id="GO:0032889">
    <property type="term" value="P:regulation of vacuole fusion, non-autophagic"/>
    <property type="evidence" value="ECO:0007669"/>
    <property type="project" value="EnsemblFungi"/>
</dbReference>
<dbReference type="PANTHER" id="PTHR22957">
    <property type="entry name" value="TBC1 DOMAIN FAMILY MEMBER GTPASE-ACTIVATING PROTEIN"/>
    <property type="match status" value="1"/>
</dbReference>
<name>A0A167V309_9EURO</name>
<evidence type="ECO:0000256" key="3">
    <source>
        <dbReference type="ARBA" id="ARBA00082648"/>
    </source>
</evidence>
<feature type="compositionally biased region" description="Polar residues" evidence="4">
    <location>
        <begin position="740"/>
        <end position="749"/>
    </location>
</feature>
<dbReference type="FunFam" id="1.10.8.270:FF:000032">
    <property type="entry name" value="GTPase activating protein (Gyp7)"/>
    <property type="match status" value="1"/>
</dbReference>
<feature type="domain" description="Rab-GAP TBC" evidence="5">
    <location>
        <begin position="421"/>
        <end position="649"/>
    </location>
</feature>
<dbReference type="PANTHER" id="PTHR22957:SF502">
    <property type="entry name" value="SMALL G PROTEIN SIGNALING MODULATOR 2-RELATED"/>
    <property type="match status" value="1"/>
</dbReference>
<comment type="caution">
    <text evidence="6">The sequence shown here is derived from an EMBL/GenBank/DDBJ whole genome shotgun (WGS) entry which is preliminary data.</text>
</comment>
<dbReference type="GO" id="GO:0016192">
    <property type="term" value="P:vesicle-mediated transport"/>
    <property type="evidence" value="ECO:0007669"/>
    <property type="project" value="EnsemblFungi"/>
</dbReference>
<dbReference type="Pfam" id="PF12068">
    <property type="entry name" value="PH_RBD"/>
    <property type="match status" value="1"/>
</dbReference>
<dbReference type="OrthoDB" id="10264062at2759"/>
<dbReference type="InterPro" id="IPR021935">
    <property type="entry name" value="SGSM1/2_RBD"/>
</dbReference>
<dbReference type="Proteomes" id="UP000242877">
    <property type="component" value="Unassembled WGS sequence"/>
</dbReference>
<dbReference type="FunFam" id="1.10.472.80:FF:000005">
    <property type="entry name" value="TBC1 domain family member 15"/>
    <property type="match status" value="1"/>
</dbReference>
<feature type="compositionally biased region" description="Low complexity" evidence="4">
    <location>
        <begin position="750"/>
        <end position="762"/>
    </location>
</feature>
<evidence type="ECO:0000256" key="4">
    <source>
        <dbReference type="SAM" id="MobiDB-lite"/>
    </source>
</evidence>
<dbReference type="Gene3D" id="1.10.8.270">
    <property type="entry name" value="putative rabgap domain of human tbc1 domain family member 14 like domains"/>
    <property type="match status" value="1"/>
</dbReference>
<dbReference type="EMBL" id="AZGZ01000041">
    <property type="protein sequence ID" value="KZZ86971.1"/>
    <property type="molecule type" value="Genomic_DNA"/>
</dbReference>
<gene>
    <name evidence="6" type="ORF">AAP_06006</name>
</gene>
<evidence type="ECO:0000259" key="5">
    <source>
        <dbReference type="PROSITE" id="PS50086"/>
    </source>
</evidence>
<dbReference type="AlphaFoldDB" id="A0A167V309"/>
<organism evidence="6 7">
    <name type="scientific">Ascosphaera apis ARSEF 7405</name>
    <dbReference type="NCBI Taxonomy" id="392613"/>
    <lineage>
        <taxon>Eukaryota</taxon>
        <taxon>Fungi</taxon>
        <taxon>Dikarya</taxon>
        <taxon>Ascomycota</taxon>
        <taxon>Pezizomycotina</taxon>
        <taxon>Eurotiomycetes</taxon>
        <taxon>Eurotiomycetidae</taxon>
        <taxon>Onygenales</taxon>
        <taxon>Ascosphaeraceae</taxon>
        <taxon>Ascosphaera</taxon>
    </lineage>
</organism>
<feature type="region of interest" description="Disordered" evidence="4">
    <location>
        <begin position="720"/>
        <end position="772"/>
    </location>
</feature>
<dbReference type="GO" id="GO:0005096">
    <property type="term" value="F:GTPase activator activity"/>
    <property type="evidence" value="ECO:0007669"/>
    <property type="project" value="UniProtKB-KW"/>
</dbReference>
<evidence type="ECO:0000256" key="2">
    <source>
        <dbReference type="ARBA" id="ARBA00072091"/>
    </source>
</evidence>
<dbReference type="GO" id="GO:0005770">
    <property type="term" value="C:late endosome"/>
    <property type="evidence" value="ECO:0007669"/>
    <property type="project" value="EnsemblFungi"/>
</dbReference>
<dbReference type="Pfam" id="PF00566">
    <property type="entry name" value="RabGAP-TBC"/>
    <property type="match status" value="1"/>
</dbReference>
<reference evidence="6 7" key="1">
    <citation type="journal article" date="2016" name="Genome Biol. Evol.">
        <title>Divergent and convergent evolution of fungal pathogenicity.</title>
        <authorList>
            <person name="Shang Y."/>
            <person name="Xiao G."/>
            <person name="Zheng P."/>
            <person name="Cen K."/>
            <person name="Zhan S."/>
            <person name="Wang C."/>
        </authorList>
    </citation>
    <scope>NUCLEOTIDE SEQUENCE [LARGE SCALE GENOMIC DNA]</scope>
    <source>
        <strain evidence="6 7">ARSEF 7405</strain>
    </source>
</reference>
<evidence type="ECO:0000313" key="6">
    <source>
        <dbReference type="EMBL" id="KZZ86971.1"/>
    </source>
</evidence>
<protein>
    <recommendedName>
        <fullName evidence="2">GTPase-activating protein GYP7</fullName>
    </recommendedName>
    <alternativeName>
        <fullName evidence="3">GAP for YPT7</fullName>
    </alternativeName>
</protein>
<feature type="region of interest" description="Disordered" evidence="4">
    <location>
        <begin position="785"/>
        <end position="804"/>
    </location>
</feature>
<accession>A0A167V309</accession>
<dbReference type="VEuPathDB" id="FungiDB:AAP_06006"/>
<keyword evidence="7" id="KW-1185">Reference proteome</keyword>
<sequence length="804" mass="91414">MGTTSPTDSSFYDVSDGEENGYSTIARSSSGRGVNLLYSKSKVYVHPSSSVGDNIPGYISLLQQRSATENGQNSNSSNTARQSSILLAWVPESSLGDALDAYVKVDMAQGQSTPHQSYVVPQLPTGYTHSSPVGLYAFAVPLSDIFSLLVRPPSIGWWFGSLVINTRAGDSYPALFFHDSECESTIMQKRRRTKDQFNPFTDDGSLFWGGDEVLGWIRQYADVHRSSVDPAVYLINPTEEDIISFCDRSATGTLERGQRPKTQQVTRDAGMDPLTKMFKETRWKILERLSKITTFTKRTAYDLADNPSVPPQVRRLLKNPEIQTLQDEFDSARLYLARWAMGIAEQSERERNQRIWTAKDLLKHEESAVGDFEILDMERLSLNEKRKVVTLEEWRSWFDSAGRLHITVGEAKERIFHGGLNPEDGVRKEAWLFLLGVFPWESTTDERKAIDSSLRDEYVRLKGAWWDKMLEEGATKDELDWFKDERHRIEKDVHRTDRTIPLFAGEDIPHPDPDSAFAEQGTNVHLEQMKDMLLTYDEYNKDLGYVQGMSDLLAPIYAVTQDGSIAFWAFVGFMKRMQGNFLRDQSGMRNQLLTLNQLVQLLDPELYLHLESADSSNFFFFFRPLLVWFKREFDWPDVLRLWEALWTDFLSGSFHIFIAMAILEKHRDIILNHLKAFDEVLKYFNDLSGSIDLVSTLTRAEALFYRFQKSVDAIDRKNKSDFVFPEPPSPVRHRKPDPGPSTSRPRQTQSASTSSSAAAGSSNGAGGIQRTEVITPELRWLLKKEPKKYGQEAQEAEPSSPGAS</sequence>
<dbReference type="SMART" id="SM00164">
    <property type="entry name" value="TBC"/>
    <property type="match status" value="1"/>
</dbReference>
<dbReference type="PROSITE" id="PS50086">
    <property type="entry name" value="TBC_RABGAP"/>
    <property type="match status" value="1"/>
</dbReference>
<evidence type="ECO:0000313" key="7">
    <source>
        <dbReference type="Proteomes" id="UP000242877"/>
    </source>
</evidence>
<evidence type="ECO:0000256" key="1">
    <source>
        <dbReference type="ARBA" id="ARBA00022468"/>
    </source>
</evidence>
<proteinExistence type="predicted"/>
<dbReference type="Gene3D" id="1.10.472.80">
    <property type="entry name" value="Ypt/Rab-GAP domain of gyp1p, domain 3"/>
    <property type="match status" value="1"/>
</dbReference>
<dbReference type="InterPro" id="IPR000195">
    <property type="entry name" value="Rab-GAP-TBC_dom"/>
</dbReference>